<dbReference type="RefSeq" id="WP_236628699.1">
    <property type="nucleotide sequence ID" value="NZ_JACHBQ010000001.1"/>
</dbReference>
<dbReference type="EMBL" id="JACHBQ010000001">
    <property type="protein sequence ID" value="MBB5639565.1"/>
    <property type="molecule type" value="Genomic_DNA"/>
</dbReference>
<feature type="domain" description="NAD-dependent epimerase/dehydratase" evidence="1">
    <location>
        <begin position="17"/>
        <end position="215"/>
    </location>
</feature>
<accession>A0A7W9E359</accession>
<protein>
    <submittedName>
        <fullName evidence="2">Nucleoside-diphosphate-sugar epimerase</fullName>
    </submittedName>
</protein>
<dbReference type="SUPFAM" id="SSF51735">
    <property type="entry name" value="NAD(P)-binding Rossmann-fold domains"/>
    <property type="match status" value="1"/>
</dbReference>
<organism evidence="2 3">
    <name type="scientific">Cryobacterium roopkundense</name>
    <dbReference type="NCBI Taxonomy" id="1001240"/>
    <lineage>
        <taxon>Bacteria</taxon>
        <taxon>Bacillati</taxon>
        <taxon>Actinomycetota</taxon>
        <taxon>Actinomycetes</taxon>
        <taxon>Micrococcales</taxon>
        <taxon>Microbacteriaceae</taxon>
        <taxon>Cryobacterium</taxon>
    </lineage>
</organism>
<gene>
    <name evidence="2" type="ORF">BJ997_000113</name>
</gene>
<sequence>MVQANERMPLRGSPRRVLVLGGTAWLGHEIARQLVSRGDEVTCLARGTSGGVPAGANFVAADRMSPTAYEAVRFRDWDEVIELSYDLSSVGPAIHALAERTTHWTLVSSVSVYASNAEPGADETSELVAPVDLSDYAQAKVAAERRTLGALGDRLLVVRPGLIAGPGDGSDRFGYWVARLALAGSGTVLTPECADRSVQVIDVRDLASWLISAGAEGVVGVVNAVGDVHGLSETLTLAAEVAQFEGRLVAAADDWLRTQGVNYWAGPHSLPLWLPHSDAAFSQRSNSAFVAAGGTLRGLRETLVDVWEDETARGLDRGRRAGLTRSEELELLNQLAASAP</sequence>
<dbReference type="PANTHER" id="PTHR48079">
    <property type="entry name" value="PROTEIN YEEZ"/>
    <property type="match status" value="1"/>
</dbReference>
<reference evidence="2 3" key="1">
    <citation type="submission" date="2020-08" db="EMBL/GenBank/DDBJ databases">
        <title>Sequencing the genomes of 1000 actinobacteria strains.</title>
        <authorList>
            <person name="Klenk H.-P."/>
        </authorList>
    </citation>
    <scope>NUCLEOTIDE SEQUENCE [LARGE SCALE GENOMIC DNA]</scope>
    <source>
        <strain evidence="2 3">DSM 21065</strain>
    </source>
</reference>
<dbReference type="InterPro" id="IPR051783">
    <property type="entry name" value="NAD(P)-dependent_oxidoreduct"/>
</dbReference>
<dbReference type="InterPro" id="IPR036291">
    <property type="entry name" value="NAD(P)-bd_dom_sf"/>
</dbReference>
<dbReference type="Pfam" id="PF01370">
    <property type="entry name" value="Epimerase"/>
    <property type="match status" value="1"/>
</dbReference>
<dbReference type="GO" id="GO:0005737">
    <property type="term" value="C:cytoplasm"/>
    <property type="evidence" value="ECO:0007669"/>
    <property type="project" value="TreeGrafter"/>
</dbReference>
<dbReference type="PANTHER" id="PTHR48079:SF6">
    <property type="entry name" value="NAD(P)-BINDING DOMAIN-CONTAINING PROTEIN-RELATED"/>
    <property type="match status" value="1"/>
</dbReference>
<dbReference type="InterPro" id="IPR001509">
    <property type="entry name" value="Epimerase_deHydtase"/>
</dbReference>
<dbReference type="GO" id="GO:0004029">
    <property type="term" value="F:aldehyde dehydrogenase (NAD+) activity"/>
    <property type="evidence" value="ECO:0007669"/>
    <property type="project" value="TreeGrafter"/>
</dbReference>
<name>A0A7W9E359_9MICO</name>
<evidence type="ECO:0000313" key="3">
    <source>
        <dbReference type="Proteomes" id="UP000561726"/>
    </source>
</evidence>
<dbReference type="Gene3D" id="3.40.50.720">
    <property type="entry name" value="NAD(P)-binding Rossmann-like Domain"/>
    <property type="match status" value="2"/>
</dbReference>
<comment type="caution">
    <text evidence="2">The sequence shown here is derived from an EMBL/GenBank/DDBJ whole genome shotgun (WGS) entry which is preliminary data.</text>
</comment>
<proteinExistence type="predicted"/>
<evidence type="ECO:0000259" key="1">
    <source>
        <dbReference type="Pfam" id="PF01370"/>
    </source>
</evidence>
<dbReference type="Proteomes" id="UP000561726">
    <property type="component" value="Unassembled WGS sequence"/>
</dbReference>
<evidence type="ECO:0000313" key="2">
    <source>
        <dbReference type="EMBL" id="MBB5639565.1"/>
    </source>
</evidence>
<dbReference type="AlphaFoldDB" id="A0A7W9E359"/>